<keyword evidence="9" id="KW-1185">Reference proteome</keyword>
<evidence type="ECO:0000313" key="9">
    <source>
        <dbReference type="Proteomes" id="UP000830835"/>
    </source>
</evidence>
<dbReference type="InterPro" id="IPR003593">
    <property type="entry name" value="AAA+_ATPase"/>
</dbReference>
<gene>
    <name evidence="8" type="ORF">JX360_14575</name>
</gene>
<evidence type="ECO:0000256" key="3">
    <source>
        <dbReference type="ARBA" id="ARBA00022448"/>
    </source>
</evidence>
<evidence type="ECO:0000259" key="7">
    <source>
        <dbReference type="PROSITE" id="PS50893"/>
    </source>
</evidence>
<dbReference type="SMART" id="SM00382">
    <property type="entry name" value="AAA"/>
    <property type="match status" value="1"/>
</dbReference>
<sequence length="276" mass="30305">MPVSGSKVELLGITQTFQTSGHGSVTAVDGINLKISSGRFVSLIGTSGCGKSTLFNIIAGLLTPTGGKVLIDGEDMTGRIGLVGYMLQKDLLLPWRTILDNVILGLELRGVKRSEARGQAMPYLYRYGLGGFERHYPDSLSGGMKQRAALLRTLLYDTDVVLLDEPFGALDAQTRAQMQEWLLQIWSDLNKTVLFVTHDVDEAVYLSDEVYVLSPRPGRIKAHLPVELERPRPRDIVTNPDFVRLKEQCLQLLHHPSEGMSHGSSSENMSISVGGK</sequence>
<keyword evidence="3" id="KW-0813">Transport</keyword>
<feature type="domain" description="ABC transporter" evidence="7">
    <location>
        <begin position="8"/>
        <end position="240"/>
    </location>
</feature>
<evidence type="ECO:0000256" key="6">
    <source>
        <dbReference type="SAM" id="MobiDB-lite"/>
    </source>
</evidence>
<evidence type="ECO:0000256" key="4">
    <source>
        <dbReference type="ARBA" id="ARBA00022741"/>
    </source>
</evidence>
<dbReference type="EMBL" id="JAFIRA010000047">
    <property type="protein sequence ID" value="MCJ2544114.1"/>
    <property type="molecule type" value="Genomic_DNA"/>
</dbReference>
<dbReference type="PROSITE" id="PS50893">
    <property type="entry name" value="ABC_TRANSPORTER_2"/>
    <property type="match status" value="1"/>
</dbReference>
<feature type="compositionally biased region" description="Polar residues" evidence="6">
    <location>
        <begin position="262"/>
        <end position="276"/>
    </location>
</feature>
<protein>
    <submittedName>
        <fullName evidence="8">ABC transporter ATP-binding protein</fullName>
    </submittedName>
</protein>
<dbReference type="PROSITE" id="PS00211">
    <property type="entry name" value="ABC_TRANSPORTER_1"/>
    <property type="match status" value="1"/>
</dbReference>
<comment type="subcellular location">
    <subcellularLocation>
        <location evidence="1">Cell inner membrane</location>
        <topology evidence="1">Peripheral membrane protein</topology>
    </subcellularLocation>
</comment>
<dbReference type="PANTHER" id="PTHR42788:SF2">
    <property type="entry name" value="ABC TRANSPORTER ATP-BINDING PROTEIN"/>
    <property type="match status" value="1"/>
</dbReference>
<accession>A0ABT0CEA5</accession>
<dbReference type="RefSeq" id="WP_244352328.1">
    <property type="nucleotide sequence ID" value="NZ_JAFIRA010000047.1"/>
</dbReference>
<dbReference type="InterPro" id="IPR017871">
    <property type="entry name" value="ABC_transporter-like_CS"/>
</dbReference>
<dbReference type="CDD" id="cd03293">
    <property type="entry name" value="ABC_NrtD_SsuB_transporters"/>
    <property type="match status" value="1"/>
</dbReference>
<evidence type="ECO:0000313" key="8">
    <source>
        <dbReference type="EMBL" id="MCJ2544114.1"/>
    </source>
</evidence>
<dbReference type="PANTHER" id="PTHR42788">
    <property type="entry name" value="TAURINE IMPORT ATP-BINDING PROTEIN-RELATED"/>
    <property type="match status" value="1"/>
</dbReference>
<dbReference type="InterPro" id="IPR050166">
    <property type="entry name" value="ABC_transporter_ATP-bind"/>
</dbReference>
<comment type="similarity">
    <text evidence="2">Belongs to the ABC transporter superfamily. Nitrate/nitrite/cyanate uptake transporter (NitT) (TC 3.A.1.16) family.</text>
</comment>
<dbReference type="InterPro" id="IPR027417">
    <property type="entry name" value="P-loop_NTPase"/>
</dbReference>
<keyword evidence="4" id="KW-0547">Nucleotide-binding</keyword>
<organism evidence="8 9">
    <name type="scientific">Thermostichus vulcanus str. 'Rupite'</name>
    <dbReference type="NCBI Taxonomy" id="2813851"/>
    <lineage>
        <taxon>Bacteria</taxon>
        <taxon>Bacillati</taxon>
        <taxon>Cyanobacteriota</taxon>
        <taxon>Cyanophyceae</taxon>
        <taxon>Thermostichales</taxon>
        <taxon>Thermostichaceae</taxon>
        <taxon>Thermostichus</taxon>
    </lineage>
</organism>
<keyword evidence="5 8" id="KW-0067">ATP-binding</keyword>
<comment type="caution">
    <text evidence="8">The sequence shown here is derived from an EMBL/GenBank/DDBJ whole genome shotgun (WGS) entry which is preliminary data.</text>
</comment>
<proteinExistence type="inferred from homology"/>
<reference evidence="8" key="1">
    <citation type="submission" date="2021-02" db="EMBL/GenBank/DDBJ databases">
        <title>The CRISPR/cas machinery reduction and long-range gene transfer in the hot spring cyanobacterium Synechococcus.</title>
        <authorList>
            <person name="Dvorak P."/>
            <person name="Jahodarova E."/>
            <person name="Hasler P."/>
            <person name="Poulickova A."/>
        </authorList>
    </citation>
    <scope>NUCLEOTIDE SEQUENCE</scope>
    <source>
        <strain evidence="8">Rupite</strain>
    </source>
</reference>
<feature type="region of interest" description="Disordered" evidence="6">
    <location>
        <begin position="256"/>
        <end position="276"/>
    </location>
</feature>
<dbReference type="Pfam" id="PF00005">
    <property type="entry name" value="ABC_tran"/>
    <property type="match status" value="1"/>
</dbReference>
<evidence type="ECO:0000256" key="1">
    <source>
        <dbReference type="ARBA" id="ARBA00004417"/>
    </source>
</evidence>
<dbReference type="GO" id="GO:0005524">
    <property type="term" value="F:ATP binding"/>
    <property type="evidence" value="ECO:0007669"/>
    <property type="project" value="UniProtKB-KW"/>
</dbReference>
<dbReference type="SUPFAM" id="SSF52540">
    <property type="entry name" value="P-loop containing nucleoside triphosphate hydrolases"/>
    <property type="match status" value="1"/>
</dbReference>
<dbReference type="Gene3D" id="3.40.50.300">
    <property type="entry name" value="P-loop containing nucleotide triphosphate hydrolases"/>
    <property type="match status" value="1"/>
</dbReference>
<evidence type="ECO:0000256" key="2">
    <source>
        <dbReference type="ARBA" id="ARBA00009440"/>
    </source>
</evidence>
<name>A0ABT0CEA5_THEVL</name>
<dbReference type="InterPro" id="IPR003439">
    <property type="entry name" value="ABC_transporter-like_ATP-bd"/>
</dbReference>
<evidence type="ECO:0000256" key="5">
    <source>
        <dbReference type="ARBA" id="ARBA00022840"/>
    </source>
</evidence>
<dbReference type="Proteomes" id="UP000830835">
    <property type="component" value="Unassembled WGS sequence"/>
</dbReference>